<protein>
    <submittedName>
        <fullName evidence="2">Uncharacterized protein</fullName>
    </submittedName>
</protein>
<evidence type="ECO:0000256" key="1">
    <source>
        <dbReference type="SAM" id="Coils"/>
    </source>
</evidence>
<organism evidence="2 3">
    <name type="scientific">Coniosporium apollinis (strain CBS 100218)</name>
    <name type="common">Rock-inhabiting black yeast</name>
    <dbReference type="NCBI Taxonomy" id="1168221"/>
    <lineage>
        <taxon>Eukaryota</taxon>
        <taxon>Fungi</taxon>
        <taxon>Dikarya</taxon>
        <taxon>Ascomycota</taxon>
        <taxon>Pezizomycotina</taxon>
        <taxon>Dothideomycetes</taxon>
        <taxon>Dothideomycetes incertae sedis</taxon>
        <taxon>Coniosporium</taxon>
    </lineage>
</organism>
<dbReference type="GeneID" id="19906201"/>
<dbReference type="AlphaFoldDB" id="R7Z635"/>
<proteinExistence type="predicted"/>
<dbReference type="HOGENOM" id="CLU_966479_0_0_1"/>
<evidence type="ECO:0000313" key="3">
    <source>
        <dbReference type="Proteomes" id="UP000016924"/>
    </source>
</evidence>
<dbReference type="Proteomes" id="UP000016924">
    <property type="component" value="Unassembled WGS sequence"/>
</dbReference>
<evidence type="ECO:0000313" key="2">
    <source>
        <dbReference type="EMBL" id="EON69630.1"/>
    </source>
</evidence>
<dbReference type="RefSeq" id="XP_007784947.1">
    <property type="nucleotide sequence ID" value="XM_007786757.1"/>
</dbReference>
<sequence>MQGHRKYLTTSTPSSIKGIEVRTKRVKEFTGALVERYKATPEALRSERMKTALMEFGYSRDPGDRLQQHFRHRSSNYLFNLTRAVNMVIWPGRFGLAQFVVLPLFESEMAALAEIILVRCGQGYAAGGNGFTVHPAGQSVTSAYEISEDKWEEYASHALAHSPLQRNYDELSVRNRAIIAKCQEESRQLAARHAALDEEIRMLTEIEELQRRKRDLEGAKSEAEQAALLDQYSEQDRDEVLQLLAEFIYEVMILKDNHRRTQWIMERLEIDAEEGGEPGTLAPEAQDE</sequence>
<feature type="coiled-coil region" evidence="1">
    <location>
        <begin position="179"/>
        <end position="226"/>
    </location>
</feature>
<gene>
    <name evidence="2" type="ORF">W97_08890</name>
</gene>
<keyword evidence="1" id="KW-0175">Coiled coil</keyword>
<dbReference type="OrthoDB" id="3440338at2759"/>
<keyword evidence="3" id="KW-1185">Reference proteome</keyword>
<dbReference type="EMBL" id="JH767620">
    <property type="protein sequence ID" value="EON69630.1"/>
    <property type="molecule type" value="Genomic_DNA"/>
</dbReference>
<reference evidence="3" key="1">
    <citation type="submission" date="2012-06" db="EMBL/GenBank/DDBJ databases">
        <title>The genome sequence of Coniosporium apollinis CBS 100218.</title>
        <authorList>
            <consortium name="The Broad Institute Genome Sequencing Platform"/>
            <person name="Cuomo C."/>
            <person name="Gorbushina A."/>
            <person name="Noack S."/>
            <person name="Walker B."/>
            <person name="Young S.K."/>
            <person name="Zeng Q."/>
            <person name="Gargeya S."/>
            <person name="Fitzgerald M."/>
            <person name="Haas B."/>
            <person name="Abouelleil A."/>
            <person name="Alvarado L."/>
            <person name="Arachchi H.M."/>
            <person name="Berlin A.M."/>
            <person name="Chapman S.B."/>
            <person name="Goldberg J."/>
            <person name="Griggs A."/>
            <person name="Gujja S."/>
            <person name="Hansen M."/>
            <person name="Howarth C."/>
            <person name="Imamovic A."/>
            <person name="Larimer J."/>
            <person name="McCowan C."/>
            <person name="Montmayeur A."/>
            <person name="Murphy C."/>
            <person name="Neiman D."/>
            <person name="Pearson M."/>
            <person name="Priest M."/>
            <person name="Roberts A."/>
            <person name="Saif S."/>
            <person name="Shea T."/>
            <person name="Sisk P."/>
            <person name="Sykes S."/>
            <person name="Wortman J."/>
            <person name="Nusbaum C."/>
            <person name="Birren B."/>
        </authorList>
    </citation>
    <scope>NUCLEOTIDE SEQUENCE [LARGE SCALE GENOMIC DNA]</scope>
    <source>
        <strain evidence="3">CBS 100218</strain>
    </source>
</reference>
<accession>R7Z635</accession>
<name>R7Z635_CONA1</name>